<keyword evidence="2 4" id="KW-0371">Homeobox</keyword>
<reference evidence="9" key="1">
    <citation type="submission" date="2012-06" db="EMBL/GenBank/DDBJ databases">
        <title>The genome sequence of Coniosporium apollinis CBS 100218.</title>
        <authorList>
            <consortium name="The Broad Institute Genome Sequencing Platform"/>
            <person name="Cuomo C."/>
            <person name="Gorbushina A."/>
            <person name="Noack S."/>
            <person name="Walker B."/>
            <person name="Young S.K."/>
            <person name="Zeng Q."/>
            <person name="Gargeya S."/>
            <person name="Fitzgerald M."/>
            <person name="Haas B."/>
            <person name="Abouelleil A."/>
            <person name="Alvarado L."/>
            <person name="Arachchi H.M."/>
            <person name="Berlin A.M."/>
            <person name="Chapman S.B."/>
            <person name="Goldberg J."/>
            <person name="Griggs A."/>
            <person name="Gujja S."/>
            <person name="Hansen M."/>
            <person name="Howarth C."/>
            <person name="Imamovic A."/>
            <person name="Larimer J."/>
            <person name="McCowan C."/>
            <person name="Montmayeur A."/>
            <person name="Murphy C."/>
            <person name="Neiman D."/>
            <person name="Pearson M."/>
            <person name="Priest M."/>
            <person name="Roberts A."/>
            <person name="Saif S."/>
            <person name="Shea T."/>
            <person name="Sisk P."/>
            <person name="Sykes S."/>
            <person name="Wortman J."/>
            <person name="Nusbaum C."/>
            <person name="Birren B."/>
        </authorList>
    </citation>
    <scope>NUCLEOTIDE SEQUENCE [LARGE SCALE GENOMIC DNA]</scope>
    <source>
        <strain evidence="9">CBS 100218</strain>
    </source>
</reference>
<keyword evidence="3 4" id="KW-0539">Nucleus</keyword>
<feature type="region of interest" description="Disordered" evidence="6">
    <location>
        <begin position="43"/>
        <end position="82"/>
    </location>
</feature>
<dbReference type="PROSITE" id="PS50071">
    <property type="entry name" value="HOMEOBOX_2"/>
    <property type="match status" value="1"/>
</dbReference>
<proteinExistence type="predicted"/>
<dbReference type="eggNOG" id="KOG0490">
    <property type="taxonomic scope" value="Eukaryota"/>
</dbReference>
<dbReference type="PROSITE" id="PS00027">
    <property type="entry name" value="HOMEOBOX_1"/>
    <property type="match status" value="1"/>
</dbReference>
<feature type="region of interest" description="Disordered" evidence="6">
    <location>
        <begin position="182"/>
        <end position="206"/>
    </location>
</feature>
<feature type="DNA-binding region" description="Homeobox" evidence="4">
    <location>
        <begin position="3"/>
        <end position="29"/>
    </location>
</feature>
<dbReference type="Gene3D" id="1.10.10.60">
    <property type="entry name" value="Homeodomain-like"/>
    <property type="match status" value="1"/>
</dbReference>
<dbReference type="CDD" id="cd00086">
    <property type="entry name" value="homeodomain"/>
    <property type="match status" value="1"/>
</dbReference>
<dbReference type="EMBL" id="JH767566">
    <property type="protein sequence ID" value="EON64075.1"/>
    <property type="molecule type" value="Genomic_DNA"/>
</dbReference>
<gene>
    <name evidence="8" type="ORF">W97_03305</name>
</gene>
<evidence type="ECO:0000256" key="1">
    <source>
        <dbReference type="ARBA" id="ARBA00023125"/>
    </source>
</evidence>
<evidence type="ECO:0000259" key="7">
    <source>
        <dbReference type="PROSITE" id="PS50071"/>
    </source>
</evidence>
<dbReference type="HOGENOM" id="CLU_033452_0_0_1"/>
<dbReference type="InterPro" id="IPR009057">
    <property type="entry name" value="Homeodomain-like_sf"/>
</dbReference>
<name>R7YQ89_CONA1</name>
<evidence type="ECO:0000256" key="5">
    <source>
        <dbReference type="RuleBase" id="RU000682"/>
    </source>
</evidence>
<feature type="compositionally biased region" description="Acidic residues" evidence="6">
    <location>
        <begin position="64"/>
        <end position="74"/>
    </location>
</feature>
<feature type="compositionally biased region" description="Polar residues" evidence="6">
    <location>
        <begin position="95"/>
        <end position="160"/>
    </location>
</feature>
<dbReference type="GO" id="GO:0005634">
    <property type="term" value="C:nucleus"/>
    <property type="evidence" value="ECO:0007669"/>
    <property type="project" value="UniProtKB-SubCell"/>
</dbReference>
<dbReference type="OrthoDB" id="6159439at2759"/>
<accession>R7YQ89</accession>
<dbReference type="OMA" id="KPDMDCV"/>
<feature type="region of interest" description="Disordered" evidence="6">
    <location>
        <begin position="95"/>
        <end position="169"/>
    </location>
</feature>
<keyword evidence="1 4" id="KW-0238">DNA-binding</keyword>
<dbReference type="GO" id="GO:0000981">
    <property type="term" value="F:DNA-binding transcription factor activity, RNA polymerase II-specific"/>
    <property type="evidence" value="ECO:0007669"/>
    <property type="project" value="InterPro"/>
</dbReference>
<evidence type="ECO:0000256" key="6">
    <source>
        <dbReference type="SAM" id="MobiDB-lite"/>
    </source>
</evidence>
<dbReference type="Pfam" id="PF00046">
    <property type="entry name" value="Homeodomain"/>
    <property type="match status" value="1"/>
</dbReference>
<organism evidence="8 9">
    <name type="scientific">Coniosporium apollinis (strain CBS 100218)</name>
    <name type="common">Rock-inhabiting black yeast</name>
    <dbReference type="NCBI Taxonomy" id="1168221"/>
    <lineage>
        <taxon>Eukaryota</taxon>
        <taxon>Fungi</taxon>
        <taxon>Dikarya</taxon>
        <taxon>Ascomycota</taxon>
        <taxon>Pezizomycotina</taxon>
        <taxon>Dothideomycetes</taxon>
        <taxon>Dothideomycetes incertae sedis</taxon>
        <taxon>Coniosporium</taxon>
    </lineage>
</organism>
<keyword evidence="9" id="KW-1185">Reference proteome</keyword>
<feature type="region of interest" description="Disordered" evidence="6">
    <location>
        <begin position="226"/>
        <end position="286"/>
    </location>
</feature>
<evidence type="ECO:0000256" key="4">
    <source>
        <dbReference type="PROSITE-ProRule" id="PRU00108"/>
    </source>
</evidence>
<feature type="compositionally biased region" description="Polar residues" evidence="6">
    <location>
        <begin position="335"/>
        <end position="351"/>
    </location>
</feature>
<dbReference type="GO" id="GO:0003677">
    <property type="term" value="F:DNA binding"/>
    <property type="evidence" value="ECO:0007669"/>
    <property type="project" value="UniProtKB-UniRule"/>
</dbReference>
<dbReference type="STRING" id="1168221.R7YQ89"/>
<evidence type="ECO:0000313" key="8">
    <source>
        <dbReference type="EMBL" id="EON64075.1"/>
    </source>
</evidence>
<dbReference type="InterPro" id="IPR017970">
    <property type="entry name" value="Homeobox_CS"/>
</dbReference>
<protein>
    <recommendedName>
        <fullName evidence="7">Homeobox domain-containing protein</fullName>
    </recommendedName>
</protein>
<dbReference type="RefSeq" id="XP_007779392.1">
    <property type="nucleotide sequence ID" value="XM_007781202.1"/>
</dbReference>
<dbReference type="SUPFAM" id="SSF46689">
    <property type="entry name" value="Homeodomain-like"/>
    <property type="match status" value="1"/>
</dbReference>
<dbReference type="InterPro" id="IPR001356">
    <property type="entry name" value="HD"/>
</dbReference>
<feature type="region of interest" description="Disordered" evidence="6">
    <location>
        <begin position="335"/>
        <end position="453"/>
    </location>
</feature>
<evidence type="ECO:0000256" key="3">
    <source>
        <dbReference type="ARBA" id="ARBA00023242"/>
    </source>
</evidence>
<feature type="compositionally biased region" description="Polar residues" evidence="6">
    <location>
        <begin position="53"/>
        <end position="63"/>
    </location>
</feature>
<feature type="domain" description="Homeobox" evidence="7">
    <location>
        <begin position="1"/>
        <end position="28"/>
    </location>
</feature>
<sequence length="495" mass="53840">MEIVSRVALGEKEVQIWFQNRRQNSRRKSRPLLTHEILPHLRSNFATPDMGPTLQSSSVSIENQPDDEEAEESVVPEHEQPLLAPIASVSAVITSGVGPSQPETSEITDATSLPATQDPPNADSQTTVDTSQEQLADSQAYDTAPTEPSSSQVMPSSQGPVQPLLPKMGYLANRRSASFVATCDDEPLLPPAPEAPSGGNEQSFYSFQRSHSYLRLSTTSDGKARIIGLDDQSPSPPRSQPIPSVSTFAEQRGPLRRNHSATSLHDKLKQTQGQGTAKKLGRLSSGRSRDSRTWEFWCDRDAQNSLAGIADQERSGSAADAIGLIRSNSSRVLRPNQNKRNAQVQMQNPSAKRSKVDSVGQAKAQLTRGSSSAGRLQTKVMATEKSPVKGKASEEFEVPVTESDKENWEPSEPDQSPRRRRLPQSQPDRAGGRRVLGENTQVLTPDAENVDPEDDEEIAMFMGGSRATSGRTSVSSGEDLDCVQGLLKLSQGNWR</sequence>
<dbReference type="GeneID" id="19900616"/>
<dbReference type="Proteomes" id="UP000016924">
    <property type="component" value="Unassembled WGS sequence"/>
</dbReference>
<comment type="subcellular location">
    <subcellularLocation>
        <location evidence="4 5">Nucleus</location>
    </subcellularLocation>
</comment>
<evidence type="ECO:0000313" key="9">
    <source>
        <dbReference type="Proteomes" id="UP000016924"/>
    </source>
</evidence>
<dbReference type="AlphaFoldDB" id="R7YQ89"/>
<evidence type="ECO:0000256" key="2">
    <source>
        <dbReference type="ARBA" id="ARBA00023155"/>
    </source>
</evidence>